<dbReference type="Gene3D" id="3.20.20.70">
    <property type="entry name" value="Aldolase class I"/>
    <property type="match status" value="1"/>
</dbReference>
<dbReference type="GO" id="GO:0004557">
    <property type="term" value="F:alpha-galactosidase activity"/>
    <property type="evidence" value="ECO:0007669"/>
    <property type="project" value="UniProtKB-UniRule"/>
</dbReference>
<dbReference type="Pfam" id="PF16875">
    <property type="entry name" value="Glyco_hydro_36N"/>
    <property type="match status" value="1"/>
</dbReference>
<dbReference type="EMBL" id="OKRC01000012">
    <property type="protein sequence ID" value="SPE23333.1"/>
    <property type="molecule type" value="Genomic_DNA"/>
</dbReference>
<dbReference type="PRINTS" id="PR00743">
    <property type="entry name" value="GLHYDRLASE36"/>
</dbReference>
<dbReference type="InterPro" id="IPR017853">
    <property type="entry name" value="GH"/>
</dbReference>
<comment type="similarity">
    <text evidence="2">Belongs to the glycosyl hydrolase 36 family.</text>
</comment>
<dbReference type="RefSeq" id="WP_016265739.1">
    <property type="nucleotide sequence ID" value="NZ_BJLN01000012.1"/>
</dbReference>
<dbReference type="AlphaFoldDB" id="A0A223K4I1"/>
<gene>
    <name evidence="9" type="primary">rafA</name>
    <name evidence="9" type="ORF">LAS9267_01944</name>
</gene>
<name>A0A223K4I1_LATSK</name>
<evidence type="ECO:0000259" key="8">
    <source>
        <dbReference type="Pfam" id="PF16875"/>
    </source>
</evidence>
<evidence type="ECO:0000313" key="9">
    <source>
        <dbReference type="EMBL" id="SPE23333.1"/>
    </source>
</evidence>
<dbReference type="PANTHER" id="PTHR43053:SF3">
    <property type="entry name" value="ALPHA-GALACTOSIDASE C-RELATED"/>
    <property type="match status" value="1"/>
</dbReference>
<dbReference type="PIRSF" id="PIRSF005536">
    <property type="entry name" value="Agal"/>
    <property type="match status" value="1"/>
</dbReference>
<evidence type="ECO:0000256" key="1">
    <source>
        <dbReference type="ARBA" id="ARBA00001255"/>
    </source>
</evidence>
<evidence type="ECO:0000256" key="5">
    <source>
        <dbReference type="ARBA" id="ARBA00023295"/>
    </source>
</evidence>
<reference evidence="9 10" key="1">
    <citation type="submission" date="2018-02" db="EMBL/GenBank/DDBJ databases">
        <authorList>
            <person name="Rodrigo-Torres L."/>
            <person name="Arahal R. D."/>
            <person name="Lucena T."/>
        </authorList>
    </citation>
    <scope>NUCLEOTIDE SEQUENCE [LARGE SCALE GENOMIC DNA]</scope>
    <source>
        <strain evidence="9 10">CECT 9267</strain>
    </source>
</reference>
<comment type="caution">
    <text evidence="9">The sequence shown here is derived from an EMBL/GenBank/DDBJ whole genome shotgun (WGS) entry which is preliminary data.</text>
</comment>
<keyword evidence="5 6" id="KW-0326">Glycosidase</keyword>
<dbReference type="FunFam" id="3.20.20.70:FF:000118">
    <property type="entry name" value="Alpha-galactosidase"/>
    <property type="match status" value="1"/>
</dbReference>
<dbReference type="InterPro" id="IPR002252">
    <property type="entry name" value="Glyco_hydro_36"/>
</dbReference>
<dbReference type="PROSITE" id="PS00512">
    <property type="entry name" value="ALPHA_GALACTOSIDASE"/>
    <property type="match status" value="1"/>
</dbReference>
<evidence type="ECO:0000259" key="7">
    <source>
        <dbReference type="Pfam" id="PF16874"/>
    </source>
</evidence>
<dbReference type="Pfam" id="PF02065">
    <property type="entry name" value="Melibiase"/>
    <property type="match status" value="1"/>
</dbReference>
<dbReference type="InterPro" id="IPR013780">
    <property type="entry name" value="Glyco_hydro_b"/>
</dbReference>
<keyword evidence="4 6" id="KW-0378">Hydrolase</keyword>
<dbReference type="GeneID" id="57132722"/>
<dbReference type="EC" id="3.2.1.22" evidence="3 6"/>
<dbReference type="Pfam" id="PF16874">
    <property type="entry name" value="Glyco_hydro_36C"/>
    <property type="match status" value="1"/>
</dbReference>
<dbReference type="SUPFAM" id="SSF51445">
    <property type="entry name" value="(Trans)glycosidases"/>
    <property type="match status" value="1"/>
</dbReference>
<dbReference type="Proteomes" id="UP000239650">
    <property type="component" value="Unassembled WGS sequence"/>
</dbReference>
<evidence type="ECO:0000256" key="2">
    <source>
        <dbReference type="ARBA" id="ARBA00006202"/>
    </source>
</evidence>
<evidence type="ECO:0000256" key="6">
    <source>
        <dbReference type="PIRNR" id="PIRNR005536"/>
    </source>
</evidence>
<dbReference type="InterPro" id="IPR050985">
    <property type="entry name" value="Alpha-glycosidase_related"/>
</dbReference>
<dbReference type="Gene3D" id="2.60.40.1180">
    <property type="entry name" value="Golgi alpha-mannosidase II"/>
    <property type="match status" value="1"/>
</dbReference>
<feature type="domain" description="Glycosyl hydrolase family 36 C-terminal" evidence="7">
    <location>
        <begin position="646"/>
        <end position="721"/>
    </location>
</feature>
<dbReference type="InterPro" id="IPR031705">
    <property type="entry name" value="Glyco_hydro_36_C"/>
</dbReference>
<dbReference type="InterPro" id="IPR013785">
    <property type="entry name" value="Aldolase_TIM"/>
</dbReference>
<evidence type="ECO:0000256" key="3">
    <source>
        <dbReference type="ARBA" id="ARBA00012755"/>
    </source>
</evidence>
<sequence>MISFDEKKSIFYLDNGRISMVLAIVQQKYVIHRYFGAHIRQYHESNTIRFTDRGLAVNPSTDRTVSLGELPLICPTRDTGDYRIPALTIQQASHNTHLDLEYRDYQIITGKPKLSDLPATYVVSDDDAQTLRINLEDLKAGVRVAMYYTIFKDLDIIATHQEVTNVGQQAITIQNCQSLSIDFTPQKLSWLSLYGAHINEANRNQHPIYPGIQKIESVRGASSPQHQPFFALLSPKTTEYTGVVYGFHLVYSGNFMGQVEQDQYGNIRAQLGLNTDTFDWRLAPNETFVAPEAIMNYSTAGLNGMSQNFHQLYQDHLVPRRFSHQERPILINTWEAMYFAIDAAKCEALAQEATDVGIELFVLDDGWFVGRNDDTTSLGDWSVDQTKLPHGIGQLADTIKQHGLSFGLWFEPEMISRKSNLYRQHPDWCLHVPNYEPMEGRNQLVLDLTRPAVQDYLIQMLRQHLSTGKIDYIKWDMNRHMSDVYSTAVDDSQQGEVWHRYILGLYHVLEVITNEFPTVLFEGCSSGGGRFDPGMLYYMPQTWTSDNTDAPSRVVIQDGYSLLYPPITMAAHVSAVPNHQVGRTTDIQTRFDIARFGNLGYELDLTQLSADEKQQIKQQTKIAKKERQLTQFGRFYRLVVTDDNYTAWLIINENRSEFNVLIYSELAQAAPHYPVFKLNYLDPNKVYQSDSGEQYGGDELMNVGLTLPRNKTDFHTVVYHFKSC</sequence>
<dbReference type="PANTHER" id="PTHR43053">
    <property type="entry name" value="GLYCOSIDASE FAMILY 31"/>
    <property type="match status" value="1"/>
</dbReference>
<proteinExistence type="inferred from homology"/>
<dbReference type="CDD" id="cd14791">
    <property type="entry name" value="GH36"/>
    <property type="match status" value="1"/>
</dbReference>
<comment type="catalytic activity">
    <reaction evidence="1 6">
        <text>Hydrolysis of terminal, non-reducing alpha-D-galactose residues in alpha-D-galactosides, including galactose oligosaccharides, galactomannans and galactolipids.</text>
        <dbReference type="EC" id="3.2.1.22"/>
    </reaction>
</comment>
<organism evidence="9 10">
    <name type="scientific">Latilactobacillus sakei</name>
    <name type="common">Lactobacillus sakei</name>
    <dbReference type="NCBI Taxonomy" id="1599"/>
    <lineage>
        <taxon>Bacteria</taxon>
        <taxon>Bacillati</taxon>
        <taxon>Bacillota</taxon>
        <taxon>Bacilli</taxon>
        <taxon>Lactobacillales</taxon>
        <taxon>Lactobacillaceae</taxon>
        <taxon>Latilactobacillus</taxon>
    </lineage>
</organism>
<dbReference type="InterPro" id="IPR000111">
    <property type="entry name" value="Glyco_hydro_27/36_CS"/>
</dbReference>
<feature type="domain" description="Glycosyl hydrolase family 36 N-terminal" evidence="8">
    <location>
        <begin position="29"/>
        <end position="283"/>
    </location>
</feature>
<accession>A0A223K4I1</accession>
<dbReference type="InterPro" id="IPR031704">
    <property type="entry name" value="Glyco_hydro_36_N"/>
</dbReference>
<dbReference type="GO" id="GO:0016052">
    <property type="term" value="P:carbohydrate catabolic process"/>
    <property type="evidence" value="ECO:0007669"/>
    <property type="project" value="InterPro"/>
</dbReference>
<dbReference type="InterPro" id="IPR038417">
    <property type="entry name" value="Alpga-gal_N_sf"/>
</dbReference>
<protein>
    <recommendedName>
        <fullName evidence="3 6">Alpha-galactosidase</fullName>
        <ecNumber evidence="3 6">3.2.1.22</ecNumber>
    </recommendedName>
</protein>
<evidence type="ECO:0000256" key="4">
    <source>
        <dbReference type="ARBA" id="ARBA00022801"/>
    </source>
</evidence>
<evidence type="ECO:0000313" key="10">
    <source>
        <dbReference type="Proteomes" id="UP000239650"/>
    </source>
</evidence>
<dbReference type="Gene3D" id="2.70.98.60">
    <property type="entry name" value="alpha-galactosidase from lactobacil brevis"/>
    <property type="match status" value="1"/>
</dbReference>